<sequence length="82" mass="9422">MAQPVPHQATDKKRVKVYELRDNDWFDRGTGFCTATFATTEDGRKDPRVIVESEDQPERLLLETKIQKEDGFQKQQGKPSPS</sequence>
<accession>A0A9N9Z459</accession>
<dbReference type="Proteomes" id="UP000775872">
    <property type="component" value="Unassembled WGS sequence"/>
</dbReference>
<dbReference type="AlphaFoldDB" id="A0A9N9Z459"/>
<comment type="caution">
    <text evidence="2">The sequence shown here is derived from an EMBL/GenBank/DDBJ whole genome shotgun (WGS) entry which is preliminary data.</text>
</comment>
<dbReference type="InterPro" id="IPR055236">
    <property type="entry name" value="EVH1_PP4R3"/>
</dbReference>
<dbReference type="Gene3D" id="2.30.29.30">
    <property type="entry name" value="Pleckstrin-homology domain (PH domain)/Phosphotyrosine-binding domain (PTB)"/>
    <property type="match status" value="1"/>
</dbReference>
<protein>
    <recommendedName>
        <fullName evidence="1">PP4R3 EVH1-like domain-containing protein</fullName>
    </recommendedName>
</protein>
<dbReference type="InterPro" id="IPR011993">
    <property type="entry name" value="PH-like_dom_sf"/>
</dbReference>
<organism evidence="2 3">
    <name type="scientific">Clonostachys solani</name>
    <dbReference type="NCBI Taxonomy" id="160281"/>
    <lineage>
        <taxon>Eukaryota</taxon>
        <taxon>Fungi</taxon>
        <taxon>Dikarya</taxon>
        <taxon>Ascomycota</taxon>
        <taxon>Pezizomycotina</taxon>
        <taxon>Sordariomycetes</taxon>
        <taxon>Hypocreomycetidae</taxon>
        <taxon>Hypocreales</taxon>
        <taxon>Bionectriaceae</taxon>
        <taxon>Clonostachys</taxon>
    </lineage>
</organism>
<dbReference type="EMBL" id="CABFOC020000035">
    <property type="protein sequence ID" value="CAH0048613.1"/>
    <property type="molecule type" value="Genomic_DNA"/>
</dbReference>
<feature type="domain" description="PP4R3 EVH1-like" evidence="1">
    <location>
        <begin position="12"/>
        <end position="76"/>
    </location>
</feature>
<name>A0A9N9Z459_9HYPO</name>
<keyword evidence="3" id="KW-1185">Reference proteome</keyword>
<dbReference type="PANTHER" id="PTHR23318">
    <property type="entry name" value="ATP SYNTHASE GAMMA-RELATED"/>
    <property type="match status" value="1"/>
</dbReference>
<dbReference type="GO" id="GO:0005654">
    <property type="term" value="C:nucleoplasm"/>
    <property type="evidence" value="ECO:0007669"/>
    <property type="project" value="TreeGrafter"/>
</dbReference>
<proteinExistence type="predicted"/>
<reference evidence="2" key="1">
    <citation type="submission" date="2021-10" db="EMBL/GenBank/DDBJ databases">
        <authorList>
            <person name="Piombo E."/>
        </authorList>
    </citation>
    <scope>NUCLEOTIDE SEQUENCE</scope>
</reference>
<dbReference type="GO" id="GO:0006974">
    <property type="term" value="P:DNA damage response"/>
    <property type="evidence" value="ECO:0007669"/>
    <property type="project" value="TreeGrafter"/>
</dbReference>
<evidence type="ECO:0000313" key="3">
    <source>
        <dbReference type="Proteomes" id="UP000775872"/>
    </source>
</evidence>
<dbReference type="PANTHER" id="PTHR23318:SF0">
    <property type="entry name" value="SERINE_THREONINE-PROTEIN PHOSPHATASE 4 REGULATORY SUBUNIT 3"/>
    <property type="match status" value="1"/>
</dbReference>
<dbReference type="InterPro" id="IPR051137">
    <property type="entry name" value="PP4R3-like"/>
</dbReference>
<dbReference type="GO" id="GO:0030289">
    <property type="term" value="C:protein phosphatase 4 complex"/>
    <property type="evidence" value="ECO:0007669"/>
    <property type="project" value="TreeGrafter"/>
</dbReference>
<evidence type="ECO:0000259" key="1">
    <source>
        <dbReference type="Pfam" id="PF22972"/>
    </source>
</evidence>
<dbReference type="GO" id="GO:0072542">
    <property type="term" value="F:protein phosphatase activator activity"/>
    <property type="evidence" value="ECO:0007669"/>
    <property type="project" value="TreeGrafter"/>
</dbReference>
<dbReference type="Pfam" id="PF22972">
    <property type="entry name" value="EVH1_PP4R3"/>
    <property type="match status" value="1"/>
</dbReference>
<dbReference type="OrthoDB" id="27483at2759"/>
<gene>
    <name evidence="2" type="ORF">CSOL1703_00000560</name>
</gene>
<evidence type="ECO:0000313" key="2">
    <source>
        <dbReference type="EMBL" id="CAH0048613.1"/>
    </source>
</evidence>